<feature type="chain" id="PRO_5045177095" description="Endolytic peptidoglycan transglycosylase RlpA" evidence="7">
    <location>
        <begin position="18"/>
        <end position="387"/>
    </location>
</feature>
<feature type="domain" description="SPOR" evidence="8">
    <location>
        <begin position="307"/>
        <end position="386"/>
    </location>
</feature>
<dbReference type="InterPro" id="IPR034718">
    <property type="entry name" value="RlpA"/>
</dbReference>
<keyword evidence="4" id="KW-0564">Palmitate</keyword>
<evidence type="ECO:0000256" key="2">
    <source>
        <dbReference type="ARBA" id="ARBA00023239"/>
    </source>
</evidence>
<evidence type="ECO:0000259" key="8">
    <source>
        <dbReference type="PROSITE" id="PS51724"/>
    </source>
</evidence>
<dbReference type="InterPro" id="IPR009009">
    <property type="entry name" value="RlpA-like_DPBB"/>
</dbReference>
<dbReference type="Gene3D" id="3.30.70.1070">
    <property type="entry name" value="Sporulation related repeat"/>
    <property type="match status" value="1"/>
</dbReference>
<dbReference type="RefSeq" id="WP_341424911.1">
    <property type="nucleotide sequence ID" value="NZ_JBBUTG010000003.1"/>
</dbReference>
<dbReference type="EC" id="4.2.2.-" evidence="4"/>
<organism evidence="9 10">
    <name type="scientific">Ideonella lacteola</name>
    <dbReference type="NCBI Taxonomy" id="2984193"/>
    <lineage>
        <taxon>Bacteria</taxon>
        <taxon>Pseudomonadati</taxon>
        <taxon>Pseudomonadota</taxon>
        <taxon>Betaproteobacteria</taxon>
        <taxon>Burkholderiales</taxon>
        <taxon>Sphaerotilaceae</taxon>
        <taxon>Ideonella</taxon>
    </lineage>
</organism>
<comment type="caution">
    <text evidence="9">The sequence shown here is derived from an EMBL/GenBank/DDBJ whole genome shotgun (WGS) entry which is preliminary data.</text>
</comment>
<feature type="compositionally biased region" description="Pro residues" evidence="6">
    <location>
        <begin position="204"/>
        <end position="231"/>
    </location>
</feature>
<dbReference type="SUPFAM" id="SSF50685">
    <property type="entry name" value="Barwin-like endoglucanases"/>
    <property type="match status" value="1"/>
</dbReference>
<accession>A0ABU9BKQ8</accession>
<evidence type="ECO:0000256" key="1">
    <source>
        <dbReference type="ARBA" id="ARBA00022729"/>
    </source>
</evidence>
<dbReference type="CDD" id="cd22268">
    <property type="entry name" value="DPBB_RlpA-like"/>
    <property type="match status" value="1"/>
</dbReference>
<dbReference type="SUPFAM" id="SSF110997">
    <property type="entry name" value="Sporulation related repeat"/>
    <property type="match status" value="1"/>
</dbReference>
<dbReference type="PANTHER" id="PTHR34183">
    <property type="entry name" value="ENDOLYTIC PEPTIDOGLYCAN TRANSGLYCOSYLASE RLPA"/>
    <property type="match status" value="1"/>
</dbReference>
<dbReference type="EMBL" id="JBBUTG010000003">
    <property type="protein sequence ID" value="MEK8030549.1"/>
    <property type="molecule type" value="Genomic_DNA"/>
</dbReference>
<comment type="function">
    <text evidence="4">Lytic transglycosylase with a strong preference for naked glycan strands that lack stem peptides.</text>
</comment>
<evidence type="ECO:0000256" key="3">
    <source>
        <dbReference type="ARBA" id="ARBA00023316"/>
    </source>
</evidence>
<keyword evidence="4" id="KW-0472">Membrane</keyword>
<evidence type="ECO:0000256" key="5">
    <source>
        <dbReference type="RuleBase" id="RU003495"/>
    </source>
</evidence>
<dbReference type="PROSITE" id="PS51724">
    <property type="entry name" value="SPOR"/>
    <property type="match status" value="1"/>
</dbReference>
<dbReference type="InterPro" id="IPR012997">
    <property type="entry name" value="RplA"/>
</dbReference>
<dbReference type="InterPro" id="IPR007730">
    <property type="entry name" value="SPOR-like_dom"/>
</dbReference>
<dbReference type="InterPro" id="IPR036680">
    <property type="entry name" value="SPOR-like_sf"/>
</dbReference>
<dbReference type="HAMAP" id="MF_02071">
    <property type="entry name" value="RlpA"/>
    <property type="match status" value="1"/>
</dbReference>
<reference evidence="9 10" key="1">
    <citation type="submission" date="2024-04" db="EMBL/GenBank/DDBJ databases">
        <title>Novel species of the genus Ideonella isolated from streams.</title>
        <authorList>
            <person name="Lu H."/>
        </authorList>
    </citation>
    <scope>NUCLEOTIDE SEQUENCE [LARGE SCALE GENOMIC DNA]</scope>
    <source>
        <strain evidence="9 10">DXS29W</strain>
    </source>
</reference>
<dbReference type="PROSITE" id="PS51257">
    <property type="entry name" value="PROKAR_LIPOPROTEIN"/>
    <property type="match status" value="1"/>
</dbReference>
<feature type="compositionally biased region" description="Basic and acidic residues" evidence="6">
    <location>
        <begin position="47"/>
        <end position="60"/>
    </location>
</feature>
<evidence type="ECO:0000313" key="9">
    <source>
        <dbReference type="EMBL" id="MEK8030549.1"/>
    </source>
</evidence>
<protein>
    <recommendedName>
        <fullName evidence="4">Endolytic peptidoglycan transglycosylase RlpA</fullName>
        <ecNumber evidence="4">4.2.2.-</ecNumber>
    </recommendedName>
</protein>
<sequence length="387" mass="39957">MTRLAAAAIVVASMLMAGCSTTSSGSRGSRAPSGADGPPLPGSGAPDVRDVPDAEPKLEPIRSGGPNKPYEVLGQSYTPMTSDEPLVQKGLASWYGRRFHGRRTASGETYNMYAMTAAHKTMPIPSYARVRNPANGREVIVRVNDRGPFSRDRVIDLSYAAAVRLGVQNGVAPVEVERITYEEIRAGLTGRGPTVAAAAAPTPSGSPPASPPPTPPTPSLPSAPSSPPLSPLPMAAVELSPAAAATPSLPTASGAPPVVGATAPRPAPAGDAVAPAELVASATSTPPTASAALLPVREATKTERAHTAAASGFWLQLGAFGQGKGAYTFQERLTQELDWLSPLLTVFSEGGLFRLQAGPYATRDQAREAAEKIRAALALVPLIVERR</sequence>
<evidence type="ECO:0000313" key="10">
    <source>
        <dbReference type="Proteomes" id="UP001371218"/>
    </source>
</evidence>
<dbReference type="PANTHER" id="PTHR34183:SF1">
    <property type="entry name" value="ENDOLYTIC PEPTIDOGLYCAN TRANSGLYCOSYLASE RLPA"/>
    <property type="match status" value="1"/>
</dbReference>
<comment type="similarity">
    <text evidence="4 5">Belongs to the RlpA family.</text>
</comment>
<dbReference type="NCBIfam" id="TIGR00413">
    <property type="entry name" value="rlpA"/>
    <property type="match status" value="1"/>
</dbReference>
<keyword evidence="4" id="KW-1003">Cell membrane</keyword>
<dbReference type="Pfam" id="PF03330">
    <property type="entry name" value="DPBB_1"/>
    <property type="match status" value="1"/>
</dbReference>
<dbReference type="Gene3D" id="2.40.40.10">
    <property type="entry name" value="RlpA-like domain"/>
    <property type="match status" value="1"/>
</dbReference>
<gene>
    <name evidence="4" type="primary">rlpA</name>
    <name evidence="9" type="ORF">AACH06_06895</name>
</gene>
<comment type="subcellular location">
    <subcellularLocation>
        <location evidence="4">Cell membrane</location>
        <topology evidence="4">Lipid-anchor</topology>
    </subcellularLocation>
</comment>
<keyword evidence="3 4" id="KW-0961">Cell wall biogenesis/degradation</keyword>
<dbReference type="Proteomes" id="UP001371218">
    <property type="component" value="Unassembled WGS sequence"/>
</dbReference>
<dbReference type="Pfam" id="PF05036">
    <property type="entry name" value="SPOR"/>
    <property type="match status" value="1"/>
</dbReference>
<name>A0ABU9BKQ8_9BURK</name>
<dbReference type="InterPro" id="IPR036908">
    <property type="entry name" value="RlpA-like_sf"/>
</dbReference>
<feature type="region of interest" description="Disordered" evidence="6">
    <location>
        <begin position="193"/>
        <end position="233"/>
    </location>
</feature>
<evidence type="ECO:0000256" key="6">
    <source>
        <dbReference type="SAM" id="MobiDB-lite"/>
    </source>
</evidence>
<feature type="region of interest" description="Disordered" evidence="6">
    <location>
        <begin position="20"/>
        <end position="83"/>
    </location>
</feature>
<feature type="compositionally biased region" description="Low complexity" evidence="6">
    <location>
        <begin position="246"/>
        <end position="257"/>
    </location>
</feature>
<feature type="compositionally biased region" description="Low complexity" evidence="6">
    <location>
        <begin position="20"/>
        <end position="30"/>
    </location>
</feature>
<keyword evidence="4" id="KW-0449">Lipoprotein</keyword>
<feature type="region of interest" description="Disordered" evidence="6">
    <location>
        <begin position="246"/>
        <end position="270"/>
    </location>
</feature>
<evidence type="ECO:0000256" key="4">
    <source>
        <dbReference type="HAMAP-Rule" id="MF_02071"/>
    </source>
</evidence>
<evidence type="ECO:0000256" key="7">
    <source>
        <dbReference type="SAM" id="SignalP"/>
    </source>
</evidence>
<keyword evidence="10" id="KW-1185">Reference proteome</keyword>
<proteinExistence type="inferred from homology"/>
<feature type="signal peptide" evidence="7">
    <location>
        <begin position="1"/>
        <end position="17"/>
    </location>
</feature>
<keyword evidence="2 4" id="KW-0456">Lyase</keyword>
<keyword evidence="1 7" id="KW-0732">Signal</keyword>